<dbReference type="Proteomes" id="UP000724874">
    <property type="component" value="Unassembled WGS sequence"/>
</dbReference>
<proteinExistence type="predicted"/>
<protein>
    <submittedName>
        <fullName evidence="2">Uncharacterized protein</fullName>
    </submittedName>
</protein>
<keyword evidence="3" id="KW-1185">Reference proteome</keyword>
<reference evidence="2" key="1">
    <citation type="submission" date="2020-11" db="EMBL/GenBank/DDBJ databases">
        <authorList>
            <consortium name="DOE Joint Genome Institute"/>
            <person name="Ahrendt S."/>
            <person name="Riley R."/>
            <person name="Andreopoulos W."/>
            <person name="LaButti K."/>
            <person name="Pangilinan J."/>
            <person name="Ruiz-duenas F.J."/>
            <person name="Barrasa J.M."/>
            <person name="Sanchez-Garcia M."/>
            <person name="Camarero S."/>
            <person name="Miyauchi S."/>
            <person name="Serrano A."/>
            <person name="Linde D."/>
            <person name="Babiker R."/>
            <person name="Drula E."/>
            <person name="Ayuso-Fernandez I."/>
            <person name="Pacheco R."/>
            <person name="Padilla G."/>
            <person name="Ferreira P."/>
            <person name="Barriuso J."/>
            <person name="Kellner H."/>
            <person name="Castanera R."/>
            <person name="Alfaro M."/>
            <person name="Ramirez L."/>
            <person name="Pisabarro A.G."/>
            <person name="Kuo A."/>
            <person name="Tritt A."/>
            <person name="Lipzen A."/>
            <person name="He G."/>
            <person name="Yan M."/>
            <person name="Ng V."/>
            <person name="Cullen D."/>
            <person name="Martin F."/>
            <person name="Rosso M.-N."/>
            <person name="Henrissat B."/>
            <person name="Hibbett D."/>
            <person name="Martinez A.T."/>
            <person name="Grigoriev I.V."/>
        </authorList>
    </citation>
    <scope>NUCLEOTIDE SEQUENCE</scope>
    <source>
        <strain evidence="2">AH 44721</strain>
    </source>
</reference>
<sequence length="214" mass="23621">MARGILSEFTTSTEEEEGSSMHGVDQTKEPQGSGEPVNMAEAKLRSEKTKTEAVRVVMLADSGKWLGMRPVEGHVNFTKADFKMVFGVALQYLQHYNRKHVSPTMSWALSQHVRILSYSAVYVWFLAVKLPDRPRHIKYITRQLLLANEGNTVVDGPTEVCFDWLARYAYVSADPRPANSGSLHDGGHEPEGVVEGIMSTQIGGLGQEKGVTTA</sequence>
<dbReference type="OrthoDB" id="19311at2759"/>
<feature type="region of interest" description="Disordered" evidence="1">
    <location>
        <begin position="1"/>
        <end position="45"/>
    </location>
</feature>
<evidence type="ECO:0000313" key="3">
    <source>
        <dbReference type="Proteomes" id="UP000724874"/>
    </source>
</evidence>
<evidence type="ECO:0000256" key="1">
    <source>
        <dbReference type="SAM" id="MobiDB-lite"/>
    </source>
</evidence>
<dbReference type="AlphaFoldDB" id="A0A9P5TH39"/>
<evidence type="ECO:0000313" key="2">
    <source>
        <dbReference type="EMBL" id="KAF8874312.1"/>
    </source>
</evidence>
<organism evidence="2 3">
    <name type="scientific">Gymnopilus junonius</name>
    <name type="common">Spectacular rustgill mushroom</name>
    <name type="synonym">Gymnopilus spectabilis subsp. junonius</name>
    <dbReference type="NCBI Taxonomy" id="109634"/>
    <lineage>
        <taxon>Eukaryota</taxon>
        <taxon>Fungi</taxon>
        <taxon>Dikarya</taxon>
        <taxon>Basidiomycota</taxon>
        <taxon>Agaricomycotina</taxon>
        <taxon>Agaricomycetes</taxon>
        <taxon>Agaricomycetidae</taxon>
        <taxon>Agaricales</taxon>
        <taxon>Agaricineae</taxon>
        <taxon>Hymenogastraceae</taxon>
        <taxon>Gymnopilus</taxon>
    </lineage>
</organism>
<accession>A0A9P5TH39</accession>
<comment type="caution">
    <text evidence="2">The sequence shown here is derived from an EMBL/GenBank/DDBJ whole genome shotgun (WGS) entry which is preliminary data.</text>
</comment>
<gene>
    <name evidence="2" type="ORF">CPB84DRAFT_1752992</name>
</gene>
<name>A0A9P5TH39_GYMJU</name>
<dbReference type="EMBL" id="JADNYJ010000216">
    <property type="protein sequence ID" value="KAF8874312.1"/>
    <property type="molecule type" value="Genomic_DNA"/>
</dbReference>